<feature type="transmembrane region" description="Helical" evidence="1">
    <location>
        <begin position="371"/>
        <end position="404"/>
    </location>
</feature>
<keyword evidence="1" id="KW-1133">Transmembrane helix</keyword>
<sequence length="428" mass="44231">MAALLDIRLLAAVAVVGGLLAVAAVRWPTWVLPGTIALGILLTRPSAVGERLPVLGPLVVTAAAGVCLLRALRTRDVDRGPFPWPFLLLALAWAWLGLHALIAPGSEPNLATSTITVLLPVGAFYLVVRDPVLLTRVRTALVGLLVAVSALVVVALALIAVAGPTATLVGAVPLGYVYSDAGLYLPGALSYGLDPGAAFPRMLTVGREPGMGALFLGWALLAMPATFPYRRASQAVLAVALLSTQSTAGIGLLGVCLVLRVVLGRARFSPWAAGAATVGGGAIVWLAIFSPAFGLVTKAGAEGGSVDARDRATLDGLTALVTHPFTAQTTADLSSTNLVAAIAVDGAPWSLLMIAFLAAPVVRAHRREPLLYGSLFVLLTMLTAQPLAGNAGVLLLAAMSFYLVEPRAHVRDLPSYSSRDHARGEVAR</sequence>
<keyword evidence="1" id="KW-0812">Transmembrane</keyword>
<feature type="transmembrane region" description="Helical" evidence="1">
    <location>
        <begin position="110"/>
        <end position="128"/>
    </location>
</feature>
<keyword evidence="1" id="KW-0472">Membrane</keyword>
<evidence type="ECO:0000256" key="1">
    <source>
        <dbReference type="SAM" id="Phobius"/>
    </source>
</evidence>
<reference evidence="3" key="1">
    <citation type="journal article" date="2019" name="Int. J. Syst. Evol. Microbiol.">
        <title>The Global Catalogue of Microorganisms (GCM) 10K type strain sequencing project: providing services to taxonomists for standard genome sequencing and annotation.</title>
        <authorList>
            <consortium name="The Broad Institute Genomics Platform"/>
            <consortium name="The Broad Institute Genome Sequencing Center for Infectious Disease"/>
            <person name="Wu L."/>
            <person name="Ma J."/>
        </authorList>
    </citation>
    <scope>NUCLEOTIDE SEQUENCE [LARGE SCALE GENOMIC DNA]</scope>
    <source>
        <strain evidence="3">JCM 17979</strain>
    </source>
</reference>
<feature type="transmembrane region" description="Helical" evidence="1">
    <location>
        <begin position="338"/>
        <end position="359"/>
    </location>
</feature>
<gene>
    <name evidence="2" type="ORF">GCM10023200_02090</name>
</gene>
<feature type="transmembrane region" description="Helical" evidence="1">
    <location>
        <begin position="271"/>
        <end position="293"/>
    </location>
</feature>
<evidence type="ECO:0000313" key="3">
    <source>
        <dbReference type="Proteomes" id="UP001500928"/>
    </source>
</evidence>
<feature type="transmembrane region" description="Helical" evidence="1">
    <location>
        <begin position="140"/>
        <end position="161"/>
    </location>
</feature>
<dbReference type="Proteomes" id="UP001500928">
    <property type="component" value="Unassembled WGS sequence"/>
</dbReference>
<proteinExistence type="predicted"/>
<dbReference type="RefSeq" id="WP_345410414.1">
    <property type="nucleotide sequence ID" value="NZ_BAABHO010000001.1"/>
</dbReference>
<organism evidence="2 3">
    <name type="scientific">Actinomycetospora chlora</name>
    <dbReference type="NCBI Taxonomy" id="663608"/>
    <lineage>
        <taxon>Bacteria</taxon>
        <taxon>Bacillati</taxon>
        <taxon>Actinomycetota</taxon>
        <taxon>Actinomycetes</taxon>
        <taxon>Pseudonocardiales</taxon>
        <taxon>Pseudonocardiaceae</taxon>
        <taxon>Actinomycetospora</taxon>
    </lineage>
</organism>
<protein>
    <recommendedName>
        <fullName evidence="4">O-antigen ligase domain-containing protein</fullName>
    </recommendedName>
</protein>
<dbReference type="EMBL" id="BAABHO010000001">
    <property type="protein sequence ID" value="GAA4773258.1"/>
    <property type="molecule type" value="Genomic_DNA"/>
</dbReference>
<accession>A0ABP9A4M9</accession>
<feature type="transmembrane region" description="Helical" evidence="1">
    <location>
        <begin position="54"/>
        <end position="72"/>
    </location>
</feature>
<keyword evidence="3" id="KW-1185">Reference proteome</keyword>
<feature type="transmembrane region" description="Helical" evidence="1">
    <location>
        <begin position="235"/>
        <end position="259"/>
    </location>
</feature>
<feature type="transmembrane region" description="Helical" evidence="1">
    <location>
        <begin position="84"/>
        <end position="104"/>
    </location>
</feature>
<name>A0ABP9A4M9_9PSEU</name>
<evidence type="ECO:0008006" key="4">
    <source>
        <dbReference type="Google" id="ProtNLM"/>
    </source>
</evidence>
<comment type="caution">
    <text evidence="2">The sequence shown here is derived from an EMBL/GenBank/DDBJ whole genome shotgun (WGS) entry which is preliminary data.</text>
</comment>
<evidence type="ECO:0000313" key="2">
    <source>
        <dbReference type="EMBL" id="GAA4773258.1"/>
    </source>
</evidence>
<feature type="transmembrane region" description="Helical" evidence="1">
    <location>
        <begin position="211"/>
        <end position="229"/>
    </location>
</feature>